<sequence>MTIILVLFDPGRLGGLAIEGKLSTQQHPDHMPMIFLAITSTGLAQALLAATESDATWCGSDAISEADYAARQWPNLSRFAYSLEDRVLIDDAVSTIEEHHPGHTIWVEASSLR</sequence>
<evidence type="ECO:0000313" key="2">
    <source>
        <dbReference type="Proteomes" id="UP001287445"/>
    </source>
</evidence>
<reference evidence="1" key="1">
    <citation type="submission" date="2023-11" db="EMBL/GenBank/DDBJ databases">
        <title>Identification and selenium tolerance of Delftia acidovorans R3-25.</title>
        <authorList>
            <person name="Zhang S."/>
            <person name="Liu Y."/>
            <person name="Guo Y."/>
        </authorList>
    </citation>
    <scope>NUCLEOTIDE SEQUENCE</scope>
    <source>
        <strain evidence="1">R3-25</strain>
    </source>
</reference>
<gene>
    <name evidence="1" type="ORF">SGN30_24935</name>
</gene>
<dbReference type="EMBL" id="JAWWMZ010000012">
    <property type="protein sequence ID" value="MDX4956669.1"/>
    <property type="molecule type" value="Genomic_DNA"/>
</dbReference>
<proteinExistence type="predicted"/>
<dbReference type="Proteomes" id="UP001287445">
    <property type="component" value="Unassembled WGS sequence"/>
</dbReference>
<accession>A0AAJ2V983</accession>
<comment type="caution">
    <text evidence="1">The sequence shown here is derived from an EMBL/GenBank/DDBJ whole genome shotgun (WGS) entry which is preliminary data.</text>
</comment>
<name>A0AAJ2V983_DELAC</name>
<dbReference type="RefSeq" id="WP_319076195.1">
    <property type="nucleotide sequence ID" value="NZ_JAWWMZ010000012.1"/>
</dbReference>
<protein>
    <submittedName>
        <fullName evidence="1">Uncharacterized protein</fullName>
    </submittedName>
</protein>
<dbReference type="AlphaFoldDB" id="A0AAJ2V983"/>
<evidence type="ECO:0000313" key="1">
    <source>
        <dbReference type="EMBL" id="MDX4956669.1"/>
    </source>
</evidence>
<organism evidence="1 2">
    <name type="scientific">Delftia acidovorans</name>
    <name type="common">Pseudomonas acidovorans</name>
    <name type="synonym">Comamonas acidovorans</name>
    <dbReference type="NCBI Taxonomy" id="80866"/>
    <lineage>
        <taxon>Bacteria</taxon>
        <taxon>Pseudomonadati</taxon>
        <taxon>Pseudomonadota</taxon>
        <taxon>Betaproteobacteria</taxon>
        <taxon>Burkholderiales</taxon>
        <taxon>Comamonadaceae</taxon>
        <taxon>Delftia</taxon>
    </lineage>
</organism>